<dbReference type="PROSITE" id="PS00321">
    <property type="entry name" value="RECA_1"/>
    <property type="match status" value="1"/>
</dbReference>
<dbReference type="SUPFAM" id="SSF51294">
    <property type="entry name" value="Hedgehog/intein (Hint) domain"/>
    <property type="match status" value="1"/>
</dbReference>
<dbReference type="CDD" id="cd00983">
    <property type="entry name" value="RecA"/>
    <property type="match status" value="1"/>
</dbReference>
<dbReference type="PRINTS" id="PR00379">
    <property type="entry name" value="INTEIN"/>
</dbReference>
<dbReference type="InterPro" id="IPR013765">
    <property type="entry name" value="DNA_recomb/repair_RecA"/>
</dbReference>
<dbReference type="PANTHER" id="PTHR45900">
    <property type="entry name" value="RECA"/>
    <property type="match status" value="1"/>
</dbReference>
<evidence type="ECO:0000313" key="11">
    <source>
        <dbReference type="EMBL" id="PIR90951.1"/>
    </source>
</evidence>
<dbReference type="Gene3D" id="3.40.50.300">
    <property type="entry name" value="P-loop containing nucleotide triphosphate hydrolases"/>
    <property type="match status" value="1"/>
</dbReference>
<dbReference type="InterPro" id="IPR020588">
    <property type="entry name" value="RecA_ATP-bd"/>
</dbReference>
<evidence type="ECO:0000256" key="6">
    <source>
        <dbReference type="ARBA" id="ARBA00023125"/>
    </source>
</evidence>
<organism evidence="11 12">
    <name type="scientific">bacterium (Candidatus Gribaldobacteria) CG10_big_fil_rev_8_21_14_0_10_37_46</name>
    <dbReference type="NCBI Taxonomy" id="2014276"/>
    <lineage>
        <taxon>Bacteria</taxon>
        <taxon>Candidatus Gribaldobacteria</taxon>
    </lineage>
</organism>
<dbReference type="InterPro" id="IPR004042">
    <property type="entry name" value="Intein_endonuc_central"/>
</dbReference>
<dbReference type="InterPro" id="IPR049428">
    <property type="entry name" value="RecA-like_N"/>
</dbReference>
<comment type="subcellular location">
    <subcellularLocation>
        <location evidence="1">Cytoplasm</location>
    </subcellularLocation>
</comment>
<dbReference type="InterPro" id="IPR023400">
    <property type="entry name" value="RecA_C_sf"/>
</dbReference>
<dbReference type="InterPro" id="IPR006142">
    <property type="entry name" value="INTEIN"/>
</dbReference>
<dbReference type="GO" id="GO:0006281">
    <property type="term" value="P:DNA repair"/>
    <property type="evidence" value="ECO:0007669"/>
    <property type="project" value="InterPro"/>
</dbReference>
<evidence type="ECO:0000259" key="10">
    <source>
        <dbReference type="PROSITE" id="PS50819"/>
    </source>
</evidence>
<dbReference type="SUPFAM" id="SSF52540">
    <property type="entry name" value="P-loop containing nucleoside triphosphate hydrolases"/>
    <property type="match status" value="1"/>
</dbReference>
<evidence type="ECO:0000313" key="12">
    <source>
        <dbReference type="Proteomes" id="UP000230882"/>
    </source>
</evidence>
<accession>A0A2H0UVU4</accession>
<evidence type="ECO:0000256" key="1">
    <source>
        <dbReference type="ARBA" id="ARBA00004496"/>
    </source>
</evidence>
<dbReference type="AlphaFoldDB" id="A0A2H0UVU4"/>
<keyword evidence="4" id="KW-0547">Nucleotide-binding</keyword>
<keyword evidence="6" id="KW-0238">DNA-binding</keyword>
<dbReference type="PROSITE" id="PS50819">
    <property type="entry name" value="INTEIN_ENDONUCLEASE"/>
    <property type="match status" value="1"/>
</dbReference>
<dbReference type="InterPro" id="IPR049261">
    <property type="entry name" value="RecA-like_C"/>
</dbReference>
<name>A0A2H0UVU4_9BACT</name>
<dbReference type="GO" id="GO:0005829">
    <property type="term" value="C:cytosol"/>
    <property type="evidence" value="ECO:0007669"/>
    <property type="project" value="TreeGrafter"/>
</dbReference>
<dbReference type="InterPro" id="IPR020584">
    <property type="entry name" value="DNA_recomb/repair_RecA_CS"/>
</dbReference>
<dbReference type="PROSITE" id="PS50162">
    <property type="entry name" value="RECA_2"/>
    <property type="match status" value="1"/>
</dbReference>
<protein>
    <recommendedName>
        <fullName evidence="3">Protein RecA</fullName>
    </recommendedName>
</protein>
<feature type="domain" description="RecA family profile 2" evidence="9">
    <location>
        <begin position="581"/>
        <end position="654"/>
    </location>
</feature>
<dbReference type="PROSITE" id="PS50163">
    <property type="entry name" value="RECA_3"/>
    <property type="match status" value="1"/>
</dbReference>
<dbReference type="GO" id="GO:0004519">
    <property type="term" value="F:endonuclease activity"/>
    <property type="evidence" value="ECO:0007669"/>
    <property type="project" value="InterPro"/>
</dbReference>
<evidence type="ECO:0000256" key="7">
    <source>
        <dbReference type="ARBA" id="ARBA00023172"/>
    </source>
</evidence>
<dbReference type="FunFam" id="3.40.50.300:FF:000087">
    <property type="entry name" value="Recombinase RecA"/>
    <property type="match status" value="1"/>
</dbReference>
<evidence type="ECO:0000256" key="5">
    <source>
        <dbReference type="ARBA" id="ARBA00022840"/>
    </source>
</evidence>
<dbReference type="InterPro" id="IPR027417">
    <property type="entry name" value="P-loop_NTPase"/>
</dbReference>
<gene>
    <name evidence="11" type="primary">recA</name>
    <name evidence="11" type="ORF">COU02_01585</name>
</gene>
<dbReference type="GO" id="GO:0005524">
    <property type="term" value="F:ATP binding"/>
    <property type="evidence" value="ECO:0007669"/>
    <property type="project" value="UniProtKB-KW"/>
</dbReference>
<feature type="domain" description="RecA family profile 1" evidence="8">
    <location>
        <begin position="454"/>
        <end position="576"/>
    </location>
</feature>
<evidence type="ECO:0000256" key="3">
    <source>
        <dbReference type="ARBA" id="ARBA00015553"/>
    </source>
</evidence>
<feature type="domain" description="DOD-type homing endonuclease" evidence="10">
    <location>
        <begin position="133"/>
        <end position="282"/>
    </location>
</feature>
<comment type="similarity">
    <text evidence="2">Belongs to the RecA family.</text>
</comment>
<proteinExistence type="inferred from homology"/>
<dbReference type="InterPro" id="IPR027434">
    <property type="entry name" value="Homing_endonucl"/>
</dbReference>
<dbReference type="GO" id="GO:0003697">
    <property type="term" value="F:single-stranded DNA binding"/>
    <property type="evidence" value="ECO:0007669"/>
    <property type="project" value="InterPro"/>
</dbReference>
<dbReference type="InterPro" id="IPR004860">
    <property type="entry name" value="LAGLIDADG_dom"/>
</dbReference>
<dbReference type="NCBIfam" id="TIGR02012">
    <property type="entry name" value="tigrfam_recA"/>
    <property type="match status" value="1"/>
</dbReference>
<dbReference type="CDD" id="cd00081">
    <property type="entry name" value="Hint"/>
    <property type="match status" value="1"/>
</dbReference>
<dbReference type="Proteomes" id="UP000230882">
    <property type="component" value="Unassembled WGS sequence"/>
</dbReference>
<evidence type="ECO:0000259" key="9">
    <source>
        <dbReference type="PROSITE" id="PS50163"/>
    </source>
</evidence>
<dbReference type="SUPFAM" id="SSF55608">
    <property type="entry name" value="Homing endonucleases"/>
    <property type="match status" value="1"/>
</dbReference>
<dbReference type="Pfam" id="PF14528">
    <property type="entry name" value="LAGLIDADG_3"/>
    <property type="match status" value="1"/>
</dbReference>
<keyword evidence="5" id="KW-0067">ATP-binding</keyword>
<dbReference type="PANTHER" id="PTHR45900:SF1">
    <property type="entry name" value="MITOCHONDRIAL DNA REPAIR PROTEIN RECA HOMOLOG-RELATED"/>
    <property type="match status" value="1"/>
</dbReference>
<comment type="caution">
    <text evidence="11">The sequence shown here is derived from an EMBL/GenBank/DDBJ whole genome shotgun (WGS) entry which is preliminary data.</text>
</comment>
<sequence length="708" mass="81262">MLPIAVFGDLKIPEFQKKEIFLYSEKSYEKTSHFYNGGLKSTIKIKTNYGYELEGTPNHRIRVLDKDGNYLFRRLDELQPTDYVAIQRGQSCFGKGVDLSDFEDKIWPKIKSKMNTSKKDFKNFKITKEMARLMGYMVGDGTCTNRGFNKNNIQITVAQKEVEEDLKNICKKIFGEEPKKTLDKRTKNTKNLRIHNVKARAFLNYAGVGWGKAEKKEIPWSILCSPKNIVASFLKALFQCDGGVCKQKWGSRRQKHGYSIEYSSKSEKLIRQIQTVLLNFGIISKIKPRYNEIYKRYYYHLYIEGQKDKKFFAKEIGFISQDKQGKLENYLKKIKRFQTNRDIIPNINHRLAKFLEVYRKKVQPANREDWKIFRDYLPQTLGYSQLTYNRLKRIFRRFSNAQNLPEYQKLEGLCNLGFFWDKIAEKKNSSAYVLDFTVPSNATFCGNGFVNHNTTLALHILAEAQKKGGVGAFIDAENALDPEYAKKVGVNVDDLLISQPDSGEQALQIVETLVRSKAVDVIVIDSVAALTPKAEIEGEIGDQHIGRQARLMSQALRMLSSVVSKTRTSIVFLNQTRMKIGIMFGDPTTTPGGMALKFYSSVRIRLTRIAQIKRKDEIVGSRIRAKIVKNKVAAPFRTAEFDIYYNEGISKLADLINTGLKYGIIKKQGAWYEFETKKIGQGMEGAKEFLKQDPKIVQAIEKELKKQI</sequence>
<evidence type="ECO:0000256" key="2">
    <source>
        <dbReference type="ARBA" id="ARBA00009391"/>
    </source>
</evidence>
<dbReference type="SUPFAM" id="SSF54752">
    <property type="entry name" value="RecA protein, C-terminal domain"/>
    <property type="match status" value="1"/>
</dbReference>
<dbReference type="InterPro" id="IPR020587">
    <property type="entry name" value="RecA_monomer-monomer_interface"/>
</dbReference>
<evidence type="ECO:0000256" key="4">
    <source>
        <dbReference type="ARBA" id="ARBA00022741"/>
    </source>
</evidence>
<dbReference type="PRINTS" id="PR00142">
    <property type="entry name" value="RECA"/>
</dbReference>
<dbReference type="InterPro" id="IPR036844">
    <property type="entry name" value="Hint_dom_sf"/>
</dbReference>
<dbReference type="EMBL" id="PFAU01000038">
    <property type="protein sequence ID" value="PIR90951.1"/>
    <property type="molecule type" value="Genomic_DNA"/>
</dbReference>
<dbReference type="Pfam" id="PF21096">
    <property type="entry name" value="RecA_C"/>
    <property type="match status" value="1"/>
</dbReference>
<keyword evidence="7" id="KW-0233">DNA recombination</keyword>
<evidence type="ECO:0000259" key="8">
    <source>
        <dbReference type="PROSITE" id="PS50162"/>
    </source>
</evidence>
<dbReference type="GO" id="GO:0140664">
    <property type="term" value="F:ATP-dependent DNA damage sensor activity"/>
    <property type="evidence" value="ECO:0007669"/>
    <property type="project" value="InterPro"/>
</dbReference>
<dbReference type="GO" id="GO:0006310">
    <property type="term" value="P:DNA recombination"/>
    <property type="evidence" value="ECO:0007669"/>
    <property type="project" value="UniProtKB-KW"/>
</dbReference>
<dbReference type="Gene3D" id="3.10.28.10">
    <property type="entry name" value="Homing endonucleases"/>
    <property type="match status" value="1"/>
</dbReference>
<dbReference type="Gene3D" id="2.170.16.10">
    <property type="entry name" value="Hedgehog/Intein (Hint) domain"/>
    <property type="match status" value="2"/>
</dbReference>
<reference evidence="12" key="1">
    <citation type="submission" date="2017-09" db="EMBL/GenBank/DDBJ databases">
        <title>Depth-based differentiation of microbial function through sediment-hosted aquifers and enrichment of novel symbionts in the deep terrestrial subsurface.</title>
        <authorList>
            <person name="Probst A.J."/>
            <person name="Ladd B."/>
            <person name="Jarett J.K."/>
            <person name="Geller-Mcgrath D.E."/>
            <person name="Sieber C.M.K."/>
            <person name="Emerson J.B."/>
            <person name="Anantharaman K."/>
            <person name="Thomas B.C."/>
            <person name="Malmstrom R."/>
            <person name="Stieglmeier M."/>
            <person name="Klingl A."/>
            <person name="Woyke T."/>
            <person name="Ryan C.M."/>
            <person name="Banfield J.F."/>
        </authorList>
    </citation>
    <scope>NUCLEOTIDE SEQUENCE [LARGE SCALE GENOMIC DNA]</scope>
</reference>
<dbReference type="GO" id="GO:0016539">
    <property type="term" value="P:intein-mediated protein splicing"/>
    <property type="evidence" value="ECO:0007669"/>
    <property type="project" value="InterPro"/>
</dbReference>
<dbReference type="Pfam" id="PF00154">
    <property type="entry name" value="RecA_N"/>
    <property type="match status" value="1"/>
</dbReference>